<feature type="region of interest" description="Disordered" evidence="3">
    <location>
        <begin position="1"/>
        <end position="21"/>
    </location>
</feature>
<evidence type="ECO:0000256" key="2">
    <source>
        <dbReference type="ARBA" id="ARBA00022840"/>
    </source>
</evidence>
<feature type="domain" description="HTH luxR-type" evidence="4">
    <location>
        <begin position="871"/>
        <end position="935"/>
    </location>
</feature>
<dbReference type="Gene3D" id="1.10.10.10">
    <property type="entry name" value="Winged helix-like DNA-binding domain superfamily/Winged helix DNA-binding domain"/>
    <property type="match status" value="1"/>
</dbReference>
<evidence type="ECO:0000256" key="3">
    <source>
        <dbReference type="SAM" id="MobiDB-lite"/>
    </source>
</evidence>
<name>A0ABP3KQD9_9ACTN</name>
<dbReference type="RefSeq" id="WP_346097894.1">
    <property type="nucleotide sequence ID" value="NZ_BAAABY010000039.1"/>
</dbReference>
<comment type="caution">
    <text evidence="5">The sequence shown here is derived from an EMBL/GenBank/DDBJ whole genome shotgun (WGS) entry which is preliminary data.</text>
</comment>
<dbReference type="SMART" id="SM00421">
    <property type="entry name" value="HTH_LUXR"/>
    <property type="match status" value="1"/>
</dbReference>
<dbReference type="InterPro" id="IPR041664">
    <property type="entry name" value="AAA_16"/>
</dbReference>
<keyword evidence="1" id="KW-0547">Nucleotide-binding</keyword>
<dbReference type="Pfam" id="PF00196">
    <property type="entry name" value="GerE"/>
    <property type="match status" value="1"/>
</dbReference>
<organism evidence="5 6">
    <name type="scientific">Streptomyces olivaceiscleroticus</name>
    <dbReference type="NCBI Taxonomy" id="68245"/>
    <lineage>
        <taxon>Bacteria</taxon>
        <taxon>Bacillati</taxon>
        <taxon>Actinomycetota</taxon>
        <taxon>Actinomycetes</taxon>
        <taxon>Kitasatosporales</taxon>
        <taxon>Streptomycetaceae</taxon>
        <taxon>Streptomyces</taxon>
    </lineage>
</organism>
<protein>
    <submittedName>
        <fullName evidence="5">LuxR family transcriptional regulator</fullName>
    </submittedName>
</protein>
<evidence type="ECO:0000313" key="6">
    <source>
        <dbReference type="Proteomes" id="UP001500909"/>
    </source>
</evidence>
<dbReference type="SUPFAM" id="SSF48452">
    <property type="entry name" value="TPR-like"/>
    <property type="match status" value="2"/>
</dbReference>
<gene>
    <name evidence="5" type="ORF">GCM10010361_54600</name>
</gene>
<dbReference type="PANTHER" id="PTHR16305:SF35">
    <property type="entry name" value="TRANSCRIPTIONAL ACTIVATOR DOMAIN"/>
    <property type="match status" value="1"/>
</dbReference>
<dbReference type="SUPFAM" id="SSF52540">
    <property type="entry name" value="P-loop containing nucleoside triphosphate hydrolases"/>
    <property type="match status" value="1"/>
</dbReference>
<dbReference type="InterPro" id="IPR016032">
    <property type="entry name" value="Sig_transdc_resp-reg_C-effctor"/>
</dbReference>
<dbReference type="PROSITE" id="PS00622">
    <property type="entry name" value="HTH_LUXR_1"/>
    <property type="match status" value="1"/>
</dbReference>
<evidence type="ECO:0000259" key="4">
    <source>
        <dbReference type="PROSITE" id="PS50043"/>
    </source>
</evidence>
<dbReference type="PANTHER" id="PTHR16305">
    <property type="entry name" value="TESTICULAR SOLUBLE ADENYLYL CYCLASE"/>
    <property type="match status" value="1"/>
</dbReference>
<dbReference type="EMBL" id="BAAABY010000039">
    <property type="protein sequence ID" value="GAA0482807.1"/>
    <property type="molecule type" value="Genomic_DNA"/>
</dbReference>
<dbReference type="SUPFAM" id="SSF46894">
    <property type="entry name" value="C-terminal effector domain of the bipartite response regulators"/>
    <property type="match status" value="1"/>
</dbReference>
<keyword evidence="2" id="KW-0067">ATP-binding</keyword>
<evidence type="ECO:0000313" key="5">
    <source>
        <dbReference type="EMBL" id="GAA0482807.1"/>
    </source>
</evidence>
<dbReference type="Gene3D" id="3.40.50.300">
    <property type="entry name" value="P-loop containing nucleotide triphosphate hydrolases"/>
    <property type="match status" value="1"/>
</dbReference>
<sequence length="935" mass="101242">MDDHDGSPLLPDGVGGTVHRGPAGRRAELAALHRLLADARAGHPSIVLVEGASGMGKTALIEHFVQESGPGEHGPAGQGAVRVHRAGGVRWENELDLGVADQLAKAAGAALFPDDAPAEPPAEPPGPLAAGRRLYEIWSADRADTAVVVIDDAHWADAASLRAVASAVRRMSTEKVLVVLAAADDELHRLPVDVLDFLAGYRDGALRLGPLTPEDVQQLAWSAERVDLSLPAARILCRHTRGNPLHITDLLQEVPAGIWRDWQPALPAPRRYASAVHRRLDACGPQARTLIEACSALGESVPFAEAAELSGVADPLAAVDEARRAGLLTTADGPGLTLLTFPHPLVRAAVHGALGLVERGDLHRRAAKIVEDHGRRLMHRVAATPAADAELADDLDRFAADRAAEGAWSQVAGALVAASRLTPARATRRDRLLRAVDALVGAGDRPQAETFAAELESYPPGALRDSVLGYLAITRGRPEEAEVRLTHAWERCDPARRPELAAAICHRRVLHSLGRCRAADLVHWARKAVDLVGPMEPSAVESEAILGLGLAAMGRTEEAADAYDDVLARIADSAQSQRVQMGRGWMDLARDEPEAARRELEGAVPTGFRSGSTRISLWAQAWLARTQFALGAWQDAVRTVDRAAAQLAEVRMELLRPLVHWTGAQVHALRGDWPTAYHHARQASADMQHYEAMVVPACLARAQVAEARGQYERVTAALEPVLRLRHREGIDEPGFWPWQDVYANALVMTNRVPEADAFLKPFEELAADRGHRSTMARLGYVRGRIAGSEGDLDGARAHFEGALAHLEHLPLPYDRARVSYAYGQTLRRAGKRREADALLQNARDAYVLLGARTYVERCERELQAGGLKRDGVAEFSRLTAQERAVARLVARGMSNAQVASELFLSVKTVQYHLTHVYAKFGVRSRGELAAVFRDS</sequence>
<dbReference type="PRINTS" id="PR00038">
    <property type="entry name" value="HTHLUXR"/>
</dbReference>
<dbReference type="InterPro" id="IPR000792">
    <property type="entry name" value="Tscrpt_reg_LuxR_C"/>
</dbReference>
<dbReference type="InterPro" id="IPR011990">
    <property type="entry name" value="TPR-like_helical_dom_sf"/>
</dbReference>
<dbReference type="InterPro" id="IPR027417">
    <property type="entry name" value="P-loop_NTPase"/>
</dbReference>
<proteinExistence type="predicted"/>
<dbReference type="InterPro" id="IPR036388">
    <property type="entry name" value="WH-like_DNA-bd_sf"/>
</dbReference>
<dbReference type="CDD" id="cd06170">
    <property type="entry name" value="LuxR_C_like"/>
    <property type="match status" value="1"/>
</dbReference>
<dbReference type="Pfam" id="PF13191">
    <property type="entry name" value="AAA_16"/>
    <property type="match status" value="1"/>
</dbReference>
<keyword evidence="6" id="KW-1185">Reference proteome</keyword>
<dbReference type="Proteomes" id="UP001500909">
    <property type="component" value="Unassembled WGS sequence"/>
</dbReference>
<dbReference type="PROSITE" id="PS50043">
    <property type="entry name" value="HTH_LUXR_2"/>
    <property type="match status" value="1"/>
</dbReference>
<dbReference type="Gene3D" id="1.25.40.10">
    <property type="entry name" value="Tetratricopeptide repeat domain"/>
    <property type="match status" value="2"/>
</dbReference>
<accession>A0ABP3KQD9</accession>
<evidence type="ECO:0000256" key="1">
    <source>
        <dbReference type="ARBA" id="ARBA00022741"/>
    </source>
</evidence>
<reference evidence="6" key="1">
    <citation type="journal article" date="2019" name="Int. J. Syst. Evol. Microbiol.">
        <title>The Global Catalogue of Microorganisms (GCM) 10K type strain sequencing project: providing services to taxonomists for standard genome sequencing and annotation.</title>
        <authorList>
            <consortium name="The Broad Institute Genomics Platform"/>
            <consortium name="The Broad Institute Genome Sequencing Center for Infectious Disease"/>
            <person name="Wu L."/>
            <person name="Ma J."/>
        </authorList>
    </citation>
    <scope>NUCLEOTIDE SEQUENCE [LARGE SCALE GENOMIC DNA]</scope>
    <source>
        <strain evidence="6">JCM 4805</strain>
    </source>
</reference>